<keyword evidence="1" id="KW-0813">Transport</keyword>
<dbReference type="Pfam" id="PF09177">
    <property type="entry name" value="STX6_10_61_N"/>
    <property type="match status" value="1"/>
</dbReference>
<keyword evidence="5" id="KW-1185">Reference proteome</keyword>
<dbReference type="InterPro" id="IPR015260">
    <property type="entry name" value="Syntaxin-6/10/61_N"/>
</dbReference>
<evidence type="ECO:0000259" key="3">
    <source>
        <dbReference type="Pfam" id="PF09177"/>
    </source>
</evidence>
<accession>A0AAD4LW81</accession>
<dbReference type="GO" id="GO:0015031">
    <property type="term" value="P:protein transport"/>
    <property type="evidence" value="ECO:0007669"/>
    <property type="project" value="UniProtKB-KW"/>
</dbReference>
<name>A0AAD4LW81_9AGAM</name>
<protein>
    <recommendedName>
        <fullName evidence="3">Syntaxin 6/10/61 N-terminal domain-containing protein</fullName>
    </recommendedName>
</protein>
<reference evidence="4" key="1">
    <citation type="journal article" date="2022" name="New Phytol.">
        <title>Evolutionary transition to the ectomycorrhizal habit in the genomes of a hyperdiverse lineage of mushroom-forming fungi.</title>
        <authorList>
            <person name="Looney B."/>
            <person name="Miyauchi S."/>
            <person name="Morin E."/>
            <person name="Drula E."/>
            <person name="Courty P.E."/>
            <person name="Kohler A."/>
            <person name="Kuo A."/>
            <person name="LaButti K."/>
            <person name="Pangilinan J."/>
            <person name="Lipzen A."/>
            <person name="Riley R."/>
            <person name="Andreopoulos W."/>
            <person name="He G."/>
            <person name="Johnson J."/>
            <person name="Nolan M."/>
            <person name="Tritt A."/>
            <person name="Barry K.W."/>
            <person name="Grigoriev I.V."/>
            <person name="Nagy L.G."/>
            <person name="Hibbett D."/>
            <person name="Henrissat B."/>
            <person name="Matheny P.B."/>
            <person name="Labbe J."/>
            <person name="Martin F.M."/>
        </authorList>
    </citation>
    <scope>NUCLEOTIDE SEQUENCE</scope>
    <source>
        <strain evidence="4">BPL690</strain>
    </source>
</reference>
<dbReference type="GO" id="GO:0012505">
    <property type="term" value="C:endomembrane system"/>
    <property type="evidence" value="ECO:0007669"/>
    <property type="project" value="UniProtKB-SubCell"/>
</dbReference>
<sequence length="217" mass="23966">MLSSGSQHSGNTLILDRIPETRTYSTATLRDYKGMGLHPYVHEVYDTVVVLPRVELRLSPSTLQETGQCLCNDRCISDVCGSGQIMDNRGGPLSRNTRLHNLSVTFHLPLSACLYVNERVAVKSYDVTYQAIHVFSLPVISQIIEFSVAPGIQLSPLIVPIVGTTAMSVDPYHEVQSEIQSSLQTAEQLCASFLRIRSTAREGNEELEWVCNEVGAK</sequence>
<evidence type="ECO:0000313" key="5">
    <source>
        <dbReference type="Proteomes" id="UP001203297"/>
    </source>
</evidence>
<comment type="caution">
    <text evidence="4">The sequence shown here is derived from an EMBL/GenBank/DDBJ whole genome shotgun (WGS) entry which is preliminary data.</text>
</comment>
<organism evidence="4 5">
    <name type="scientific">Multifurca ochricompacta</name>
    <dbReference type="NCBI Taxonomy" id="376703"/>
    <lineage>
        <taxon>Eukaryota</taxon>
        <taxon>Fungi</taxon>
        <taxon>Dikarya</taxon>
        <taxon>Basidiomycota</taxon>
        <taxon>Agaricomycotina</taxon>
        <taxon>Agaricomycetes</taxon>
        <taxon>Russulales</taxon>
        <taxon>Russulaceae</taxon>
        <taxon>Multifurca</taxon>
    </lineage>
</organism>
<dbReference type="GO" id="GO:0016020">
    <property type="term" value="C:membrane"/>
    <property type="evidence" value="ECO:0007669"/>
    <property type="project" value="InterPro"/>
</dbReference>
<evidence type="ECO:0000256" key="1">
    <source>
        <dbReference type="ARBA" id="ARBA00022927"/>
    </source>
</evidence>
<dbReference type="SUPFAM" id="SSF47661">
    <property type="entry name" value="t-snare proteins"/>
    <property type="match status" value="1"/>
</dbReference>
<evidence type="ECO:0000313" key="4">
    <source>
        <dbReference type="EMBL" id="KAI0289412.1"/>
    </source>
</evidence>
<dbReference type="Gene3D" id="1.20.58.90">
    <property type="match status" value="1"/>
</dbReference>
<dbReference type="Proteomes" id="UP001203297">
    <property type="component" value="Unassembled WGS sequence"/>
</dbReference>
<dbReference type="InterPro" id="IPR010989">
    <property type="entry name" value="SNARE"/>
</dbReference>
<proteinExistence type="predicted"/>
<dbReference type="GO" id="GO:0048193">
    <property type="term" value="P:Golgi vesicle transport"/>
    <property type="evidence" value="ECO:0007669"/>
    <property type="project" value="InterPro"/>
</dbReference>
<dbReference type="EMBL" id="WTXG01000320">
    <property type="protein sequence ID" value="KAI0289412.1"/>
    <property type="molecule type" value="Genomic_DNA"/>
</dbReference>
<feature type="domain" description="Syntaxin 6/10/61 N-terminal" evidence="3">
    <location>
        <begin position="170"/>
        <end position="214"/>
    </location>
</feature>
<comment type="subcellular location">
    <subcellularLocation>
        <location evidence="2">Endomembrane system</location>
        <topology evidence="2">Single-pass type IV membrane protein</topology>
    </subcellularLocation>
</comment>
<dbReference type="AlphaFoldDB" id="A0AAD4LW81"/>
<evidence type="ECO:0000256" key="2">
    <source>
        <dbReference type="ARBA" id="ARBA00046280"/>
    </source>
</evidence>
<gene>
    <name evidence="4" type="ORF">B0F90DRAFT_852965</name>
</gene>
<keyword evidence="1" id="KW-0653">Protein transport</keyword>